<proteinExistence type="predicted"/>
<feature type="region of interest" description="Disordered" evidence="1">
    <location>
        <begin position="61"/>
        <end position="210"/>
    </location>
</feature>
<dbReference type="Proteomes" id="UP000092600">
    <property type="component" value="Unassembled WGS sequence"/>
</dbReference>
<dbReference type="AlphaFoldDB" id="A0A199VQZ3"/>
<sequence>ALKSGLLPFLLRGGSPYQTLGSFPTPKTRAYSSCLLVGQPDPRRQPRYFRCFLVPRVLFLPQNKTPRPSPPSSSEAITAPCSPPAEKMIKRRFYKQDHDGDKGGSSSSDSDSDSDSDSARDTTTKEEEEEEEEAEEGGDELKDEGEQEAQEEEGEQERDGDQRPFSPSPGSGYESEDSSENVLDGNCSGSAVDEEDGFDSGRGNHQNRPFIRNIRDGESICLDAARNSPNINDPSDTDFASFILKCKSVFKCRLCPRIICLSEETVKAHLASKRHARSKKLLGEGRLKLMLNSDGELEEDQETHAERHARTIALAQRLRNHSEKQAEGPMNDHIKRRCKAEERKIK</sequence>
<dbReference type="PANTHER" id="PTHR36332">
    <property type="entry name" value="STRESS RESPONSE PROTEIN"/>
    <property type="match status" value="1"/>
</dbReference>
<comment type="caution">
    <text evidence="2">The sequence shown here is derived from an EMBL/GenBank/DDBJ whole genome shotgun (WGS) entry which is preliminary data.</text>
</comment>
<feature type="region of interest" description="Disordered" evidence="1">
    <location>
        <begin position="317"/>
        <end position="346"/>
    </location>
</feature>
<feature type="compositionally biased region" description="Basic and acidic residues" evidence="1">
    <location>
        <begin position="320"/>
        <end position="346"/>
    </location>
</feature>
<accession>A0A199VQZ3</accession>
<evidence type="ECO:0000313" key="3">
    <source>
        <dbReference type="Proteomes" id="UP000092600"/>
    </source>
</evidence>
<protein>
    <submittedName>
        <fullName evidence="2">Uncharacterized protein</fullName>
    </submittedName>
</protein>
<organism evidence="2 3">
    <name type="scientific">Ananas comosus</name>
    <name type="common">Pineapple</name>
    <name type="synonym">Ananas ananas</name>
    <dbReference type="NCBI Taxonomy" id="4615"/>
    <lineage>
        <taxon>Eukaryota</taxon>
        <taxon>Viridiplantae</taxon>
        <taxon>Streptophyta</taxon>
        <taxon>Embryophyta</taxon>
        <taxon>Tracheophyta</taxon>
        <taxon>Spermatophyta</taxon>
        <taxon>Magnoliopsida</taxon>
        <taxon>Liliopsida</taxon>
        <taxon>Poales</taxon>
        <taxon>Bromeliaceae</taxon>
        <taxon>Bromelioideae</taxon>
        <taxon>Ananas</taxon>
    </lineage>
</organism>
<name>A0A199VQZ3_ANACO</name>
<feature type="compositionally biased region" description="Polar residues" evidence="1">
    <location>
        <begin position="62"/>
        <end position="76"/>
    </location>
</feature>
<reference evidence="2 3" key="1">
    <citation type="journal article" date="2016" name="DNA Res.">
        <title>The draft genome of MD-2 pineapple using hybrid error correction of long reads.</title>
        <authorList>
            <person name="Redwan R.M."/>
            <person name="Saidin A."/>
            <person name="Kumar S.V."/>
        </authorList>
    </citation>
    <scope>NUCLEOTIDE SEQUENCE [LARGE SCALE GENOMIC DNA]</scope>
    <source>
        <strain evidence="3">cv. MD2</strain>
        <tissue evidence="2">Leaf</tissue>
    </source>
</reference>
<evidence type="ECO:0000313" key="2">
    <source>
        <dbReference type="EMBL" id="OAY79489.1"/>
    </source>
</evidence>
<feature type="non-terminal residue" evidence="2">
    <location>
        <position position="1"/>
    </location>
</feature>
<gene>
    <name evidence="2" type="ORF">ACMD2_26485</name>
</gene>
<feature type="compositionally biased region" description="Acidic residues" evidence="1">
    <location>
        <begin position="126"/>
        <end position="156"/>
    </location>
</feature>
<dbReference type="PANTHER" id="PTHR36332:SF1">
    <property type="entry name" value="STRESS RESPONSE PROTEIN"/>
    <property type="match status" value="1"/>
</dbReference>
<dbReference type="STRING" id="4615.A0A199VQZ3"/>
<dbReference type="EMBL" id="LSRQ01001078">
    <property type="protein sequence ID" value="OAY79489.1"/>
    <property type="molecule type" value="Genomic_DNA"/>
</dbReference>
<evidence type="ECO:0000256" key="1">
    <source>
        <dbReference type="SAM" id="MobiDB-lite"/>
    </source>
</evidence>